<organism evidence="2 3">
    <name type="scientific">Protopolystoma xenopodis</name>
    <dbReference type="NCBI Taxonomy" id="117903"/>
    <lineage>
        <taxon>Eukaryota</taxon>
        <taxon>Metazoa</taxon>
        <taxon>Spiralia</taxon>
        <taxon>Lophotrochozoa</taxon>
        <taxon>Platyhelminthes</taxon>
        <taxon>Monogenea</taxon>
        <taxon>Polyopisthocotylea</taxon>
        <taxon>Polystomatidea</taxon>
        <taxon>Polystomatidae</taxon>
        <taxon>Protopolystoma</taxon>
    </lineage>
</organism>
<name>A0A448X0U7_9PLAT</name>
<protein>
    <submittedName>
        <fullName evidence="2">Uncharacterized protein</fullName>
    </submittedName>
</protein>
<dbReference type="AlphaFoldDB" id="A0A448X0U7"/>
<comment type="caution">
    <text evidence="2">The sequence shown here is derived from an EMBL/GenBank/DDBJ whole genome shotgun (WGS) entry which is preliminary data.</text>
</comment>
<proteinExistence type="predicted"/>
<feature type="compositionally biased region" description="Basic and acidic residues" evidence="1">
    <location>
        <begin position="1"/>
        <end position="17"/>
    </location>
</feature>
<feature type="region of interest" description="Disordered" evidence="1">
    <location>
        <begin position="1"/>
        <end position="39"/>
    </location>
</feature>
<keyword evidence="3" id="KW-1185">Reference proteome</keyword>
<evidence type="ECO:0000313" key="3">
    <source>
        <dbReference type="Proteomes" id="UP000784294"/>
    </source>
</evidence>
<dbReference type="Proteomes" id="UP000784294">
    <property type="component" value="Unassembled WGS sequence"/>
</dbReference>
<accession>A0A448X0U7</accession>
<reference evidence="2" key="1">
    <citation type="submission" date="2018-11" db="EMBL/GenBank/DDBJ databases">
        <authorList>
            <consortium name="Pathogen Informatics"/>
        </authorList>
    </citation>
    <scope>NUCLEOTIDE SEQUENCE</scope>
</reference>
<evidence type="ECO:0000256" key="1">
    <source>
        <dbReference type="SAM" id="MobiDB-lite"/>
    </source>
</evidence>
<sequence>MGNRHEGCGRGGEKDMSEGQSVGRTGRRGGRRAGDSRLNMRRSALLLGAYATLTVRWHSPQSGRSCTAPTGLTASPAPGPGGSAGPD</sequence>
<evidence type="ECO:0000313" key="2">
    <source>
        <dbReference type="EMBL" id="VEL25002.1"/>
    </source>
</evidence>
<feature type="compositionally biased region" description="Low complexity" evidence="1">
    <location>
        <begin position="67"/>
        <end position="76"/>
    </location>
</feature>
<dbReference type="EMBL" id="CAAALY010071093">
    <property type="protein sequence ID" value="VEL25002.1"/>
    <property type="molecule type" value="Genomic_DNA"/>
</dbReference>
<gene>
    <name evidence="2" type="ORF">PXEA_LOCUS18442</name>
</gene>
<feature type="region of interest" description="Disordered" evidence="1">
    <location>
        <begin position="58"/>
        <end position="87"/>
    </location>
</feature>